<dbReference type="HOGENOM" id="CLU_119412_1_2_4"/>
<dbReference type="KEGG" id="bbh:BN112_0090"/>
<evidence type="ECO:0000313" key="3">
    <source>
        <dbReference type="Proteomes" id="UP000007564"/>
    </source>
</evidence>
<organism evidence="2 3">
    <name type="scientific">Bordetella bronchiseptica 253</name>
    <dbReference type="NCBI Taxonomy" id="568707"/>
    <lineage>
        <taxon>Bacteria</taxon>
        <taxon>Pseudomonadati</taxon>
        <taxon>Pseudomonadota</taxon>
        <taxon>Betaproteobacteria</taxon>
        <taxon>Burkholderiales</taxon>
        <taxon>Alcaligenaceae</taxon>
        <taxon>Bordetella</taxon>
    </lineage>
</organism>
<dbReference type="InterPro" id="IPR002878">
    <property type="entry name" value="ChsH2_C"/>
</dbReference>
<dbReference type="SUPFAM" id="SSF50249">
    <property type="entry name" value="Nucleic acid-binding proteins"/>
    <property type="match status" value="1"/>
</dbReference>
<dbReference type="GeneID" id="69602039"/>
<feature type="domain" description="ChsH2 C-terminal OB-fold" evidence="1">
    <location>
        <begin position="55"/>
        <end position="113"/>
    </location>
</feature>
<name>A0A0C6P0U9_BORBO</name>
<dbReference type="Proteomes" id="UP000007564">
    <property type="component" value="Chromosome"/>
</dbReference>
<dbReference type="PANTHER" id="PTHR34075">
    <property type="entry name" value="BLR3430 PROTEIN"/>
    <property type="match status" value="1"/>
</dbReference>
<protein>
    <recommendedName>
        <fullName evidence="1">ChsH2 C-terminal OB-fold domain-containing protein</fullName>
    </recommendedName>
</protein>
<dbReference type="EMBL" id="HE965806">
    <property type="protein sequence ID" value="CCJ52008.1"/>
    <property type="molecule type" value="Genomic_DNA"/>
</dbReference>
<dbReference type="Pfam" id="PF01796">
    <property type="entry name" value="OB_ChsH2_C"/>
    <property type="match status" value="1"/>
</dbReference>
<dbReference type="AlphaFoldDB" id="A0A0C6P0U9"/>
<dbReference type="PANTHER" id="PTHR34075:SF5">
    <property type="entry name" value="BLR3430 PROTEIN"/>
    <property type="match status" value="1"/>
</dbReference>
<gene>
    <name evidence="2" type="ORF">BN112_0090</name>
</gene>
<dbReference type="InterPro" id="IPR012340">
    <property type="entry name" value="NA-bd_OB-fold"/>
</dbReference>
<accession>A0A0C6P0U9</accession>
<dbReference type="OrthoDB" id="5514845at2"/>
<dbReference type="InterPro" id="IPR052513">
    <property type="entry name" value="Thioester_dehydratase-like"/>
</dbReference>
<sequence>MTEHPQAASALLPQQEYFAHLADGRFMIQRSRSSGEYVFYPRVAAPRTGAQDLEWVAASGRGTVYATTVMRVRPPAAPYNVCLVELEEGPRMMSRVEGIGPEDVQVGMAVRARIIRDDAGEPLVVFEPAGPSDAGIGQGRAAQ</sequence>
<evidence type="ECO:0000259" key="1">
    <source>
        <dbReference type="Pfam" id="PF01796"/>
    </source>
</evidence>
<dbReference type="RefSeq" id="WP_003812491.1">
    <property type="nucleotide sequence ID" value="NC_019382.1"/>
</dbReference>
<dbReference type="Gene3D" id="6.10.30.10">
    <property type="match status" value="1"/>
</dbReference>
<reference evidence="2 3" key="1">
    <citation type="journal article" date="2012" name="BMC Genomics">
        <title>Comparative genomics of the classical Bordetella subspecies: the evolution and exchange of virulence-associated diversity amongst closely related pathogens.</title>
        <authorList>
            <person name="Park J."/>
            <person name="Zhang Y."/>
            <person name="Buboltz A.M."/>
            <person name="Zhang X."/>
            <person name="Schuster S.C."/>
            <person name="Ahuja U."/>
            <person name="Liu M."/>
            <person name="Miller J.F."/>
            <person name="Sebaihia M."/>
            <person name="Bentley S.D."/>
            <person name="Parkhill J."/>
            <person name="Harvill E.T."/>
        </authorList>
    </citation>
    <scope>NUCLEOTIDE SEQUENCE [LARGE SCALE GENOMIC DNA]</scope>
    <source>
        <strain evidence="2 3">253</strain>
    </source>
</reference>
<proteinExistence type="predicted"/>
<evidence type="ECO:0000313" key="2">
    <source>
        <dbReference type="EMBL" id="CCJ52008.1"/>
    </source>
</evidence>